<gene>
    <name evidence="1" type="ORF">B0J12DRAFT_540601</name>
</gene>
<dbReference type="EMBL" id="JAGTJR010000026">
    <property type="protein sequence ID" value="KAH7042204.1"/>
    <property type="molecule type" value="Genomic_DNA"/>
</dbReference>
<dbReference type="Proteomes" id="UP000774617">
    <property type="component" value="Unassembled WGS sequence"/>
</dbReference>
<reference evidence="1 2" key="1">
    <citation type="journal article" date="2021" name="Nat. Commun.">
        <title>Genetic determinants of endophytism in the Arabidopsis root mycobiome.</title>
        <authorList>
            <person name="Mesny F."/>
            <person name="Miyauchi S."/>
            <person name="Thiergart T."/>
            <person name="Pickel B."/>
            <person name="Atanasova L."/>
            <person name="Karlsson M."/>
            <person name="Huettel B."/>
            <person name="Barry K.W."/>
            <person name="Haridas S."/>
            <person name="Chen C."/>
            <person name="Bauer D."/>
            <person name="Andreopoulos W."/>
            <person name="Pangilinan J."/>
            <person name="LaButti K."/>
            <person name="Riley R."/>
            <person name="Lipzen A."/>
            <person name="Clum A."/>
            <person name="Drula E."/>
            <person name="Henrissat B."/>
            <person name="Kohler A."/>
            <person name="Grigoriev I.V."/>
            <person name="Martin F.M."/>
            <person name="Hacquard S."/>
        </authorList>
    </citation>
    <scope>NUCLEOTIDE SEQUENCE [LARGE SCALE GENOMIC DNA]</scope>
    <source>
        <strain evidence="1 2">MPI-SDFR-AT-0080</strain>
    </source>
</reference>
<feature type="non-terminal residue" evidence="1">
    <location>
        <position position="67"/>
    </location>
</feature>
<proteinExistence type="predicted"/>
<evidence type="ECO:0000313" key="2">
    <source>
        <dbReference type="Proteomes" id="UP000774617"/>
    </source>
</evidence>
<keyword evidence="2" id="KW-1185">Reference proteome</keyword>
<name>A0ABQ8G2R7_9PEZI</name>
<feature type="non-terminal residue" evidence="1">
    <location>
        <position position="1"/>
    </location>
</feature>
<comment type="caution">
    <text evidence="1">The sequence shown here is derived from an EMBL/GenBank/DDBJ whole genome shotgun (WGS) entry which is preliminary data.</text>
</comment>
<organism evidence="1 2">
    <name type="scientific">Macrophomina phaseolina</name>
    <dbReference type="NCBI Taxonomy" id="35725"/>
    <lineage>
        <taxon>Eukaryota</taxon>
        <taxon>Fungi</taxon>
        <taxon>Dikarya</taxon>
        <taxon>Ascomycota</taxon>
        <taxon>Pezizomycotina</taxon>
        <taxon>Dothideomycetes</taxon>
        <taxon>Dothideomycetes incertae sedis</taxon>
        <taxon>Botryosphaeriales</taxon>
        <taxon>Botryosphaeriaceae</taxon>
        <taxon>Macrophomina</taxon>
    </lineage>
</organism>
<accession>A0ABQ8G2R7</accession>
<protein>
    <submittedName>
        <fullName evidence="1">Uncharacterized protein</fullName>
    </submittedName>
</protein>
<sequence length="67" mass="7294">SSLVHYVSLDEPRTISMFGAPGCIGAMPLGCETSSPFNVARRADSPVAEEALAVRERETFFQLCPFM</sequence>
<evidence type="ECO:0000313" key="1">
    <source>
        <dbReference type="EMBL" id="KAH7042204.1"/>
    </source>
</evidence>